<evidence type="ECO:0000313" key="2">
    <source>
        <dbReference type="EMBL" id="KYC35085.1"/>
    </source>
</evidence>
<comment type="caution">
    <text evidence="2">The sequence shown here is derived from an EMBL/GenBank/DDBJ whole genome shotgun (WGS) entry which is preliminary data.</text>
</comment>
<gene>
    <name evidence="2" type="ORF">WA1_10160</name>
</gene>
<keyword evidence="1" id="KW-1133">Transmembrane helix</keyword>
<keyword evidence="3" id="KW-1185">Reference proteome</keyword>
<dbReference type="Proteomes" id="UP000076925">
    <property type="component" value="Unassembled WGS sequence"/>
</dbReference>
<dbReference type="STRING" id="128403.WA1_10160"/>
<proteinExistence type="predicted"/>
<reference evidence="2 3" key="1">
    <citation type="journal article" date="2013" name="Genome Biol. Evol.">
        <title>Genomes of Stigonematalean cyanobacteria (subsection V) and the evolution of oxygenic photosynthesis from prokaryotes to plastids.</title>
        <authorList>
            <person name="Dagan T."/>
            <person name="Roettger M."/>
            <person name="Stucken K."/>
            <person name="Landan G."/>
            <person name="Koch R."/>
            <person name="Major P."/>
            <person name="Gould S.B."/>
            <person name="Goremykin V.V."/>
            <person name="Rippka R."/>
            <person name="Tandeau de Marsac N."/>
            <person name="Gugger M."/>
            <person name="Lockhart P.J."/>
            <person name="Allen J.F."/>
            <person name="Brune I."/>
            <person name="Maus I."/>
            <person name="Puhler A."/>
            <person name="Martin W.F."/>
        </authorList>
    </citation>
    <scope>NUCLEOTIDE SEQUENCE [LARGE SCALE GENOMIC DNA]</scope>
    <source>
        <strain evidence="2 3">PCC 7110</strain>
    </source>
</reference>
<accession>A0A139WRM2</accession>
<dbReference type="EMBL" id="ANNX02000053">
    <property type="protein sequence ID" value="KYC35085.1"/>
    <property type="molecule type" value="Genomic_DNA"/>
</dbReference>
<organism evidence="2 3">
    <name type="scientific">Scytonema hofmannii PCC 7110</name>
    <dbReference type="NCBI Taxonomy" id="128403"/>
    <lineage>
        <taxon>Bacteria</taxon>
        <taxon>Bacillati</taxon>
        <taxon>Cyanobacteriota</taxon>
        <taxon>Cyanophyceae</taxon>
        <taxon>Nostocales</taxon>
        <taxon>Scytonemataceae</taxon>
        <taxon>Scytonema</taxon>
    </lineage>
</organism>
<evidence type="ECO:0000313" key="3">
    <source>
        <dbReference type="Proteomes" id="UP000076925"/>
    </source>
</evidence>
<name>A0A139WRM2_9CYAN</name>
<keyword evidence="1" id="KW-0812">Transmembrane</keyword>
<protein>
    <submittedName>
        <fullName evidence="2">Uncharacterized protein</fullName>
    </submittedName>
</protein>
<sequence length="260" mass="28558">MSQMTITVSKRGDLSTQLKLPSESIAEWIQSDFLLKASRAELLAVKKSVSFWKTQGFNFISILMGLLIIRILRINGWAAIPVCLMMVSATRQEISPKPTSSQGHKDLSHPSKVDCSVVHAIPGRVRFNVPLIAQDSGYAQQLEKLLKEDQQATSVRMNRDAASIVVNYKPNTILDSRMRSHVASLIQFAKDAVVTANFTTPSILLTCSIEVRQATVSSDSCCLLKSKTGKPLKGGALGARSYRLDRLGILVSCHSYPNIN</sequence>
<dbReference type="AlphaFoldDB" id="A0A139WRM2"/>
<keyword evidence="1" id="KW-0472">Membrane</keyword>
<feature type="transmembrane region" description="Helical" evidence="1">
    <location>
        <begin position="59"/>
        <end position="87"/>
    </location>
</feature>
<dbReference type="Pfam" id="PF19991">
    <property type="entry name" value="HMA_2"/>
    <property type="match status" value="1"/>
</dbReference>
<evidence type="ECO:0000256" key="1">
    <source>
        <dbReference type="SAM" id="Phobius"/>
    </source>
</evidence>